<keyword evidence="2" id="KW-1185">Reference proteome</keyword>
<proteinExistence type="predicted"/>
<protein>
    <submittedName>
        <fullName evidence="1">Uncharacterized protein</fullName>
    </submittedName>
</protein>
<name>U4LS38_PYROM</name>
<accession>U4LS38</accession>
<dbReference type="EMBL" id="HF936631">
    <property type="protein sequence ID" value="CCX34770.1"/>
    <property type="molecule type" value="Genomic_DNA"/>
</dbReference>
<gene>
    <name evidence="1" type="ORF">PCON_04287</name>
</gene>
<evidence type="ECO:0000313" key="1">
    <source>
        <dbReference type="EMBL" id="CCX34770.1"/>
    </source>
</evidence>
<organism evidence="1 2">
    <name type="scientific">Pyronema omphalodes (strain CBS 100304)</name>
    <name type="common">Pyronema confluens</name>
    <dbReference type="NCBI Taxonomy" id="1076935"/>
    <lineage>
        <taxon>Eukaryota</taxon>
        <taxon>Fungi</taxon>
        <taxon>Dikarya</taxon>
        <taxon>Ascomycota</taxon>
        <taxon>Pezizomycotina</taxon>
        <taxon>Pezizomycetes</taxon>
        <taxon>Pezizales</taxon>
        <taxon>Pyronemataceae</taxon>
        <taxon>Pyronema</taxon>
    </lineage>
</organism>
<sequence length="124" mass="14174">MNFEGWSEHSQLPILDSSSGPGFGDTRAHVKTYFLLYPQEPICRLPWFKTRPCAGLEKPGKFPPDRNILLPGYLGRESYPALPPHIQSSAITATDDYMHDTVKLMHLYEFIQSYPRYLDGFKAP</sequence>
<dbReference type="AlphaFoldDB" id="U4LS38"/>
<evidence type="ECO:0000313" key="2">
    <source>
        <dbReference type="Proteomes" id="UP000018144"/>
    </source>
</evidence>
<dbReference type="Proteomes" id="UP000018144">
    <property type="component" value="Unassembled WGS sequence"/>
</dbReference>
<reference evidence="1 2" key="1">
    <citation type="journal article" date="2013" name="PLoS Genet.">
        <title>The genome and development-dependent transcriptomes of Pyronema confluens: a window into fungal evolution.</title>
        <authorList>
            <person name="Traeger S."/>
            <person name="Altegoer F."/>
            <person name="Freitag M."/>
            <person name="Gabaldon T."/>
            <person name="Kempken F."/>
            <person name="Kumar A."/>
            <person name="Marcet-Houben M."/>
            <person name="Poggeler S."/>
            <person name="Stajich J.E."/>
            <person name="Nowrousian M."/>
        </authorList>
    </citation>
    <scope>NUCLEOTIDE SEQUENCE [LARGE SCALE GENOMIC DNA]</scope>
    <source>
        <strain evidence="2">CBS 100304</strain>
        <tissue evidence="1">Vegetative mycelium</tissue>
    </source>
</reference>